<evidence type="ECO:0000313" key="3">
    <source>
        <dbReference type="Proteomes" id="UP000193061"/>
    </source>
</evidence>
<feature type="transmembrane region" description="Helical" evidence="1">
    <location>
        <begin position="6"/>
        <end position="25"/>
    </location>
</feature>
<feature type="transmembrane region" description="Helical" evidence="1">
    <location>
        <begin position="398"/>
        <end position="420"/>
    </location>
</feature>
<evidence type="ECO:0008006" key="4">
    <source>
        <dbReference type="Google" id="ProtNLM"/>
    </source>
</evidence>
<dbReference type="Proteomes" id="UP000193061">
    <property type="component" value="Unassembled WGS sequence"/>
</dbReference>
<keyword evidence="1" id="KW-1133">Transmembrane helix</keyword>
<feature type="transmembrane region" description="Helical" evidence="1">
    <location>
        <begin position="226"/>
        <end position="250"/>
    </location>
</feature>
<feature type="transmembrane region" description="Helical" evidence="1">
    <location>
        <begin position="130"/>
        <end position="148"/>
    </location>
</feature>
<feature type="transmembrane region" description="Helical" evidence="1">
    <location>
        <begin position="363"/>
        <end position="386"/>
    </location>
</feature>
<feature type="transmembrane region" description="Helical" evidence="1">
    <location>
        <begin position="45"/>
        <end position="64"/>
    </location>
</feature>
<keyword evidence="3" id="KW-1185">Reference proteome</keyword>
<dbReference type="EMBL" id="FWFX01000005">
    <property type="protein sequence ID" value="SLN40063.1"/>
    <property type="molecule type" value="Genomic_DNA"/>
</dbReference>
<feature type="transmembrane region" description="Helical" evidence="1">
    <location>
        <begin position="84"/>
        <end position="103"/>
    </location>
</feature>
<accession>A0A1X6Z6C0</accession>
<feature type="transmembrane region" description="Helical" evidence="1">
    <location>
        <begin position="164"/>
        <end position="182"/>
    </location>
</feature>
<sequence length="425" mass="47065">MLPTDIYISAGAATVLLTLVLLVFLPERTSEKLFSNFGFWRAKPLPLRHFISCLSAVVLGWIVWTGLTGTRDPLANPLPLTVWTVWWVFLVFIQGFIGNHWQYTNPWTGPIAMLSKLTGLKPLLRYPSQLSYWPGIFLFLGFATVLMVDPAPADPSRLARYVGIYWYLTLLGVVLFGPAWLVKAEAITIMMRAYQQMAILGRTHSRLSVGLSGWQILRKPAPKPTLAVFMLVLLGCGSFDGLNETFWWFGQLGLNPLEFPGRSAVVAQNLIGLIAANVVLLLAFISCLVLGLRISGETETVIIAFCRYAPTLLPIALAYHLAHYLPSFLVEAQYVLKYIYNTLGLGDFYVTTGFFSRPSTVKAIWLIQAGAVVAGHVIAILLAHVLALRAHGTTRQAIIVQIPLAIFMVCYTVFGLWLLASPRGL</sequence>
<feature type="transmembrane region" description="Helical" evidence="1">
    <location>
        <begin position="270"/>
        <end position="292"/>
    </location>
</feature>
<feature type="transmembrane region" description="Helical" evidence="1">
    <location>
        <begin position="304"/>
        <end position="322"/>
    </location>
</feature>
<dbReference type="AlphaFoldDB" id="A0A1X6Z6C0"/>
<keyword evidence="1" id="KW-0812">Transmembrane</keyword>
<reference evidence="2 3" key="1">
    <citation type="submission" date="2017-03" db="EMBL/GenBank/DDBJ databases">
        <authorList>
            <person name="Afonso C.L."/>
            <person name="Miller P.J."/>
            <person name="Scott M.A."/>
            <person name="Spackman E."/>
            <person name="Goraichik I."/>
            <person name="Dimitrov K.M."/>
            <person name="Suarez D.L."/>
            <person name="Swayne D.E."/>
        </authorList>
    </citation>
    <scope>NUCLEOTIDE SEQUENCE [LARGE SCALE GENOMIC DNA]</scope>
    <source>
        <strain evidence="2 3">CECT 7450</strain>
    </source>
</reference>
<name>A0A1X6Z6C0_9RHOB</name>
<proteinExistence type="predicted"/>
<gene>
    <name evidence="2" type="ORF">ROA7450_01911</name>
</gene>
<keyword evidence="1" id="KW-0472">Membrane</keyword>
<organism evidence="2 3">
    <name type="scientific">Roseovarius albus</name>
    <dbReference type="NCBI Taxonomy" id="1247867"/>
    <lineage>
        <taxon>Bacteria</taxon>
        <taxon>Pseudomonadati</taxon>
        <taxon>Pseudomonadota</taxon>
        <taxon>Alphaproteobacteria</taxon>
        <taxon>Rhodobacterales</taxon>
        <taxon>Roseobacteraceae</taxon>
        <taxon>Roseovarius</taxon>
    </lineage>
</organism>
<evidence type="ECO:0000313" key="2">
    <source>
        <dbReference type="EMBL" id="SLN40063.1"/>
    </source>
</evidence>
<evidence type="ECO:0000256" key="1">
    <source>
        <dbReference type="SAM" id="Phobius"/>
    </source>
</evidence>
<protein>
    <recommendedName>
        <fullName evidence="4">Fenitrothion hydrolase</fullName>
    </recommendedName>
</protein>